<gene>
    <name evidence="8" type="ORF">FHS54_003210</name>
</gene>
<comment type="caution">
    <text evidence="8">The sequence shown here is derived from an EMBL/GenBank/DDBJ whole genome shotgun (WGS) entry which is preliminary data.</text>
</comment>
<dbReference type="RefSeq" id="WP_167305078.1">
    <property type="nucleotide sequence ID" value="NZ_JAASQR010000004.1"/>
</dbReference>
<dbReference type="AlphaFoldDB" id="A0A846MC62"/>
<dbReference type="Proteomes" id="UP000576821">
    <property type="component" value="Unassembled WGS sequence"/>
</dbReference>
<keyword evidence="9" id="KW-1185">Reference proteome</keyword>
<keyword evidence="3 6" id="KW-0812">Transmembrane</keyword>
<dbReference type="SUPFAM" id="SSF81342">
    <property type="entry name" value="Transmembrane di-heme cytochromes"/>
    <property type="match status" value="1"/>
</dbReference>
<evidence type="ECO:0000259" key="7">
    <source>
        <dbReference type="Pfam" id="PF01292"/>
    </source>
</evidence>
<accession>A0A846MC62</accession>
<keyword evidence="4 6" id="KW-1133">Transmembrane helix</keyword>
<dbReference type="InterPro" id="IPR051542">
    <property type="entry name" value="Hydrogenase_cytochrome"/>
</dbReference>
<evidence type="ECO:0000256" key="1">
    <source>
        <dbReference type="ARBA" id="ARBA00004651"/>
    </source>
</evidence>
<keyword evidence="2" id="KW-1003">Cell membrane</keyword>
<dbReference type="Gene3D" id="1.20.950.20">
    <property type="entry name" value="Transmembrane di-heme cytochromes, Chain C"/>
    <property type="match status" value="1"/>
</dbReference>
<feature type="transmembrane region" description="Helical" evidence="6">
    <location>
        <begin position="25"/>
        <end position="43"/>
    </location>
</feature>
<dbReference type="PANTHER" id="PTHR30485:SF2">
    <property type="entry name" value="BLL0597 PROTEIN"/>
    <property type="match status" value="1"/>
</dbReference>
<feature type="transmembrane region" description="Helical" evidence="6">
    <location>
        <begin position="112"/>
        <end position="135"/>
    </location>
</feature>
<evidence type="ECO:0000256" key="4">
    <source>
        <dbReference type="ARBA" id="ARBA00022989"/>
    </source>
</evidence>
<feature type="transmembrane region" description="Helical" evidence="6">
    <location>
        <begin position="55"/>
        <end position="73"/>
    </location>
</feature>
<comment type="subcellular location">
    <subcellularLocation>
        <location evidence="1">Cell membrane</location>
        <topology evidence="1">Multi-pass membrane protein</topology>
    </subcellularLocation>
</comment>
<feature type="domain" description="Cytochrome b561 bacterial/Ni-hydrogenase" evidence="7">
    <location>
        <begin position="23"/>
        <end position="197"/>
    </location>
</feature>
<dbReference type="GO" id="GO:0009055">
    <property type="term" value="F:electron transfer activity"/>
    <property type="evidence" value="ECO:0007669"/>
    <property type="project" value="InterPro"/>
</dbReference>
<proteinExistence type="predicted"/>
<feature type="transmembrane region" description="Helical" evidence="6">
    <location>
        <begin position="163"/>
        <end position="185"/>
    </location>
</feature>
<name>A0A846MC62_9SPHN</name>
<dbReference type="GO" id="GO:0020037">
    <property type="term" value="F:heme binding"/>
    <property type="evidence" value="ECO:0007669"/>
    <property type="project" value="TreeGrafter"/>
</dbReference>
<dbReference type="InterPro" id="IPR016174">
    <property type="entry name" value="Di-haem_cyt_TM"/>
</dbReference>
<keyword evidence="5 6" id="KW-0472">Membrane</keyword>
<reference evidence="8 9" key="1">
    <citation type="submission" date="2020-03" db="EMBL/GenBank/DDBJ databases">
        <title>Genomic Encyclopedia of Type Strains, Phase IV (KMG-IV): sequencing the most valuable type-strain genomes for metagenomic binning, comparative biology and taxonomic classification.</title>
        <authorList>
            <person name="Goeker M."/>
        </authorList>
    </citation>
    <scope>NUCLEOTIDE SEQUENCE [LARGE SCALE GENOMIC DNA]</scope>
    <source>
        <strain evidence="8 9">DSM 21299</strain>
    </source>
</reference>
<organism evidence="8 9">
    <name type="scientific">Sphingobium vermicomposti</name>
    <dbReference type="NCBI Taxonomy" id="529005"/>
    <lineage>
        <taxon>Bacteria</taxon>
        <taxon>Pseudomonadati</taxon>
        <taxon>Pseudomonadota</taxon>
        <taxon>Alphaproteobacteria</taxon>
        <taxon>Sphingomonadales</taxon>
        <taxon>Sphingomonadaceae</taxon>
        <taxon>Sphingobium</taxon>
    </lineage>
</organism>
<feature type="transmembrane region" description="Helical" evidence="6">
    <location>
        <begin position="213"/>
        <end position="234"/>
    </location>
</feature>
<dbReference type="PANTHER" id="PTHR30485">
    <property type="entry name" value="NI/FE-HYDROGENASE 1 B-TYPE CYTOCHROME SUBUNIT"/>
    <property type="match status" value="1"/>
</dbReference>
<evidence type="ECO:0000313" key="8">
    <source>
        <dbReference type="EMBL" id="NIJ18210.1"/>
    </source>
</evidence>
<dbReference type="Pfam" id="PF01292">
    <property type="entry name" value="Ni_hydr_CYTB"/>
    <property type="match status" value="1"/>
</dbReference>
<evidence type="ECO:0000313" key="9">
    <source>
        <dbReference type="Proteomes" id="UP000576821"/>
    </source>
</evidence>
<protein>
    <submittedName>
        <fullName evidence="8">Cytochrome b</fullName>
    </submittedName>
</protein>
<evidence type="ECO:0000256" key="5">
    <source>
        <dbReference type="ARBA" id="ARBA00023136"/>
    </source>
</evidence>
<dbReference type="EMBL" id="JAASQR010000004">
    <property type="protein sequence ID" value="NIJ18210.1"/>
    <property type="molecule type" value="Genomic_DNA"/>
</dbReference>
<evidence type="ECO:0000256" key="6">
    <source>
        <dbReference type="SAM" id="Phobius"/>
    </source>
</evidence>
<evidence type="ECO:0000256" key="3">
    <source>
        <dbReference type="ARBA" id="ARBA00022692"/>
    </source>
</evidence>
<evidence type="ECO:0000256" key="2">
    <source>
        <dbReference type="ARBA" id="ARBA00022475"/>
    </source>
</evidence>
<sequence>MTDNIAQASAHTEPMPATRVRIWDVPVRLFHWALVVLIGIGWWTGENRMLDWHRLAGYSILALILFRLIWGVIGSGTARFSSFVRGPWTVASYVKGAMFKRGVHGVPGHNPLGGWSVVAMLLLIATQVGLGLFAIDIDGMESGPFAYLVEFDTGRWAAEWHAVIFNLVLALIAIHVVGVLFYLLYRRDNLIGPMITGSRRWVGNQPGVRFVPAWLGLSLMAACAGLVWLVISLWGRA</sequence>
<dbReference type="GO" id="GO:0005886">
    <property type="term" value="C:plasma membrane"/>
    <property type="evidence" value="ECO:0007669"/>
    <property type="project" value="UniProtKB-SubCell"/>
</dbReference>
<dbReference type="InterPro" id="IPR011577">
    <property type="entry name" value="Cyt_b561_bac/Ni-Hgenase"/>
</dbReference>
<dbReference type="GO" id="GO:0022904">
    <property type="term" value="P:respiratory electron transport chain"/>
    <property type="evidence" value="ECO:0007669"/>
    <property type="project" value="InterPro"/>
</dbReference>